<feature type="transmembrane region" description="Helical" evidence="3">
    <location>
        <begin position="6"/>
        <end position="28"/>
    </location>
</feature>
<dbReference type="InterPro" id="IPR000073">
    <property type="entry name" value="AB_hydrolase_1"/>
</dbReference>
<dbReference type="Gene3D" id="3.40.50.1820">
    <property type="entry name" value="alpha/beta hydrolase"/>
    <property type="match status" value="1"/>
</dbReference>
<dbReference type="InterPro" id="IPR029058">
    <property type="entry name" value="AB_hydrolase_fold"/>
</dbReference>
<dbReference type="Proteomes" id="UP001213623">
    <property type="component" value="Chromosome 4"/>
</dbReference>
<dbReference type="Pfam" id="PF00561">
    <property type="entry name" value="Abhydrolase_1"/>
    <property type="match status" value="1"/>
</dbReference>
<comment type="catalytic activity">
    <reaction evidence="1">
        <text>a diacylglycerol + H2O = a monoacylglycerol + a fatty acid + H(+)</text>
        <dbReference type="Rhea" id="RHEA:32731"/>
        <dbReference type="ChEBI" id="CHEBI:15377"/>
        <dbReference type="ChEBI" id="CHEBI:15378"/>
        <dbReference type="ChEBI" id="CHEBI:17408"/>
        <dbReference type="ChEBI" id="CHEBI:18035"/>
        <dbReference type="ChEBI" id="CHEBI:28868"/>
    </reaction>
</comment>
<dbReference type="InterPro" id="IPR022742">
    <property type="entry name" value="Hydrolase_4"/>
</dbReference>
<comment type="catalytic activity">
    <reaction evidence="2">
        <text>a monoacylglycerol + H2O = glycerol + a fatty acid + H(+)</text>
        <dbReference type="Rhea" id="RHEA:15245"/>
        <dbReference type="ChEBI" id="CHEBI:15377"/>
        <dbReference type="ChEBI" id="CHEBI:15378"/>
        <dbReference type="ChEBI" id="CHEBI:17408"/>
        <dbReference type="ChEBI" id="CHEBI:17754"/>
        <dbReference type="ChEBI" id="CHEBI:28868"/>
    </reaction>
</comment>
<sequence>MSLTSVLRYLAGLLGIGVATLAGLLYLYQTALIYPSSFPEGSRTIVDSPEAYDLPYTEHRLVTPDRVRLHVYAITHSDDTPHPTVLLLHANAGNMGHRLPIARILYRRLGCHVVMLSYRGYGLSTGRPSEPGLRVDAQTTLDWIRAHPVLAGTKVLAYGQSIGGAVAIDLAARNPHTVRGLVVENTFLSIPKLIPTVVPFLRHFSFLCREIWPSDVSITKLRSTTPALFLSGEKDELVPPEHMQKLFRLCPSTHKEIHVFPKGTHNDTWLQSNYFDVILAFAIRHGWLNGPRSSDEDSHQAPFEAST</sequence>
<dbReference type="Pfam" id="PF12146">
    <property type="entry name" value="Hydrolase_4"/>
    <property type="match status" value="1"/>
</dbReference>
<keyword evidence="3" id="KW-0472">Membrane</keyword>
<feature type="domain" description="Serine aminopeptidase S33" evidence="5">
    <location>
        <begin position="223"/>
        <end position="266"/>
    </location>
</feature>
<dbReference type="GO" id="GO:0016020">
    <property type="term" value="C:membrane"/>
    <property type="evidence" value="ECO:0007669"/>
    <property type="project" value="TreeGrafter"/>
</dbReference>
<dbReference type="PANTHER" id="PTHR12277:SF81">
    <property type="entry name" value="PROTEIN ABHD13"/>
    <property type="match status" value="1"/>
</dbReference>
<dbReference type="GO" id="GO:0008474">
    <property type="term" value="F:palmitoyl-(protein) hydrolase activity"/>
    <property type="evidence" value="ECO:0007669"/>
    <property type="project" value="TreeGrafter"/>
</dbReference>
<dbReference type="AlphaFoldDB" id="A0AAF0J7Q8"/>
<keyword evidence="3" id="KW-0812">Transmembrane</keyword>
<keyword evidence="7" id="KW-1185">Reference proteome</keyword>
<feature type="domain" description="AB hydrolase-1" evidence="4">
    <location>
        <begin position="83"/>
        <end position="188"/>
    </location>
</feature>
<dbReference type="PANTHER" id="PTHR12277">
    <property type="entry name" value="ALPHA/BETA HYDROLASE DOMAIN-CONTAINING PROTEIN"/>
    <property type="match status" value="1"/>
</dbReference>
<keyword evidence="3" id="KW-1133">Transmembrane helix</keyword>
<evidence type="ECO:0000256" key="2">
    <source>
        <dbReference type="ARBA" id="ARBA00048461"/>
    </source>
</evidence>
<evidence type="ECO:0000256" key="3">
    <source>
        <dbReference type="SAM" id="Phobius"/>
    </source>
</evidence>
<organism evidence="6 7">
    <name type="scientific">Malassezia nana</name>
    <dbReference type="NCBI Taxonomy" id="180528"/>
    <lineage>
        <taxon>Eukaryota</taxon>
        <taxon>Fungi</taxon>
        <taxon>Dikarya</taxon>
        <taxon>Basidiomycota</taxon>
        <taxon>Ustilaginomycotina</taxon>
        <taxon>Malasseziomycetes</taxon>
        <taxon>Malasseziales</taxon>
        <taxon>Malasseziaceae</taxon>
        <taxon>Malassezia</taxon>
    </lineage>
</organism>
<evidence type="ECO:0000313" key="6">
    <source>
        <dbReference type="EMBL" id="WFD27295.1"/>
    </source>
</evidence>
<evidence type="ECO:0000256" key="1">
    <source>
        <dbReference type="ARBA" id="ARBA00047591"/>
    </source>
</evidence>
<name>A0AAF0J7Q8_9BASI</name>
<proteinExistence type="predicted"/>
<dbReference type="EMBL" id="CP119895">
    <property type="protein sequence ID" value="WFD27295.1"/>
    <property type="molecule type" value="Genomic_DNA"/>
</dbReference>
<gene>
    <name evidence="6" type="primary">bem46</name>
    <name evidence="6" type="ORF">MNAN1_002291</name>
</gene>
<dbReference type="SUPFAM" id="SSF53474">
    <property type="entry name" value="alpha/beta-Hydrolases"/>
    <property type="match status" value="1"/>
</dbReference>
<evidence type="ECO:0000313" key="7">
    <source>
        <dbReference type="Proteomes" id="UP001213623"/>
    </source>
</evidence>
<protein>
    <submittedName>
        <fullName evidence="6">Bem46 protein, variant</fullName>
    </submittedName>
</protein>
<evidence type="ECO:0000259" key="4">
    <source>
        <dbReference type="Pfam" id="PF00561"/>
    </source>
</evidence>
<evidence type="ECO:0000259" key="5">
    <source>
        <dbReference type="Pfam" id="PF12146"/>
    </source>
</evidence>
<accession>A0AAF0J7Q8</accession>
<reference evidence="6" key="1">
    <citation type="submission" date="2023-03" db="EMBL/GenBank/DDBJ databases">
        <title>Mating type loci evolution in Malassezia.</title>
        <authorList>
            <person name="Coelho M.A."/>
        </authorList>
    </citation>
    <scope>NUCLEOTIDE SEQUENCE</scope>
    <source>
        <strain evidence="6">CBS 9557</strain>
    </source>
</reference>